<feature type="repeat" description="PPR" evidence="3">
    <location>
        <begin position="407"/>
        <end position="441"/>
    </location>
</feature>
<keyword evidence="4" id="KW-0378">Hydrolase</keyword>
<dbReference type="Gene3D" id="1.25.40.10">
    <property type="entry name" value="Tetratricopeptide repeat domain"/>
    <property type="match status" value="3"/>
</dbReference>
<organism evidence="4 5">
    <name type="scientific">Apostasia shenzhenica</name>
    <dbReference type="NCBI Taxonomy" id="1088818"/>
    <lineage>
        <taxon>Eukaryota</taxon>
        <taxon>Viridiplantae</taxon>
        <taxon>Streptophyta</taxon>
        <taxon>Embryophyta</taxon>
        <taxon>Tracheophyta</taxon>
        <taxon>Spermatophyta</taxon>
        <taxon>Magnoliopsida</taxon>
        <taxon>Liliopsida</taxon>
        <taxon>Asparagales</taxon>
        <taxon>Orchidaceae</taxon>
        <taxon>Apostasioideae</taxon>
        <taxon>Apostasia</taxon>
    </lineage>
</organism>
<dbReference type="FunFam" id="1.25.40.10:FF:000690">
    <property type="entry name" value="Pentatricopeptide repeat-containing protein"/>
    <property type="match status" value="1"/>
</dbReference>
<keyword evidence="2" id="KW-0677">Repeat</keyword>
<dbReference type="AlphaFoldDB" id="A0A2I0A419"/>
<dbReference type="NCBIfam" id="TIGR00756">
    <property type="entry name" value="PPR"/>
    <property type="match status" value="6"/>
</dbReference>
<dbReference type="PANTHER" id="PTHR47926">
    <property type="entry name" value="PENTATRICOPEPTIDE REPEAT-CONTAINING PROTEIN"/>
    <property type="match status" value="1"/>
</dbReference>
<dbReference type="Pfam" id="PF01535">
    <property type="entry name" value="PPR"/>
    <property type="match status" value="5"/>
</dbReference>
<comment type="similarity">
    <text evidence="1">Belongs to the PPR family. PCMP-H subfamily.</text>
</comment>
<reference evidence="4 5" key="1">
    <citation type="journal article" date="2017" name="Nature">
        <title>The Apostasia genome and the evolution of orchids.</title>
        <authorList>
            <person name="Zhang G.Q."/>
            <person name="Liu K.W."/>
            <person name="Li Z."/>
            <person name="Lohaus R."/>
            <person name="Hsiao Y.Y."/>
            <person name="Niu S.C."/>
            <person name="Wang J.Y."/>
            <person name="Lin Y.C."/>
            <person name="Xu Q."/>
            <person name="Chen L.J."/>
            <person name="Yoshida K."/>
            <person name="Fujiwara S."/>
            <person name="Wang Z.W."/>
            <person name="Zhang Y.Q."/>
            <person name="Mitsuda N."/>
            <person name="Wang M."/>
            <person name="Liu G.H."/>
            <person name="Pecoraro L."/>
            <person name="Huang H.X."/>
            <person name="Xiao X.J."/>
            <person name="Lin M."/>
            <person name="Wu X.Y."/>
            <person name="Wu W.L."/>
            <person name="Chen Y.Y."/>
            <person name="Chang S.B."/>
            <person name="Sakamoto S."/>
            <person name="Ohme-Takagi M."/>
            <person name="Yagi M."/>
            <person name="Zeng S.J."/>
            <person name="Shen C.Y."/>
            <person name="Yeh C.M."/>
            <person name="Luo Y.B."/>
            <person name="Tsai W.C."/>
            <person name="Van de Peer Y."/>
            <person name="Liu Z.J."/>
        </authorList>
    </citation>
    <scope>NUCLEOTIDE SEQUENCE [LARGE SCALE GENOMIC DNA]</scope>
    <source>
        <strain evidence="5">cv. Shenzhen</strain>
        <tissue evidence="4">Stem</tissue>
    </source>
</reference>
<dbReference type="InterPro" id="IPR002885">
    <property type="entry name" value="PPR_rpt"/>
</dbReference>
<dbReference type="SUPFAM" id="SSF48452">
    <property type="entry name" value="TPR-like"/>
    <property type="match status" value="1"/>
</dbReference>
<dbReference type="EC" id="3.6.1.-" evidence="4"/>
<evidence type="ECO:0000256" key="1">
    <source>
        <dbReference type="ARBA" id="ARBA00006643"/>
    </source>
</evidence>
<dbReference type="OrthoDB" id="185373at2759"/>
<accession>A0A2I0A419</accession>
<dbReference type="GO" id="GO:0009451">
    <property type="term" value="P:RNA modification"/>
    <property type="evidence" value="ECO:0007669"/>
    <property type="project" value="InterPro"/>
</dbReference>
<proteinExistence type="inferred from homology"/>
<evidence type="ECO:0000256" key="2">
    <source>
        <dbReference type="ARBA" id="ARBA00022737"/>
    </source>
</evidence>
<name>A0A2I0A419_9ASPA</name>
<feature type="repeat" description="PPR" evidence="3">
    <location>
        <begin position="273"/>
        <end position="307"/>
    </location>
</feature>
<dbReference type="GO" id="GO:0016787">
    <property type="term" value="F:hydrolase activity"/>
    <property type="evidence" value="ECO:0007669"/>
    <property type="project" value="UniProtKB-KW"/>
</dbReference>
<dbReference type="InterPro" id="IPR011990">
    <property type="entry name" value="TPR-like_helical_dom_sf"/>
</dbReference>
<dbReference type="InterPro" id="IPR046848">
    <property type="entry name" value="E_motif"/>
</dbReference>
<dbReference type="Pfam" id="PF12854">
    <property type="entry name" value="PPR_1"/>
    <property type="match status" value="1"/>
</dbReference>
<dbReference type="InterPro" id="IPR046960">
    <property type="entry name" value="PPR_At4g14850-like_plant"/>
</dbReference>
<feature type="repeat" description="PPR" evidence="3">
    <location>
        <begin position="211"/>
        <end position="245"/>
    </location>
</feature>
<protein>
    <submittedName>
        <fullName evidence="4">Pentatricopeptide repeat-containing protein</fullName>
        <ecNumber evidence="4">3.6.1.-</ecNumber>
    </submittedName>
</protein>
<dbReference type="Pfam" id="PF20431">
    <property type="entry name" value="E_motif"/>
    <property type="match status" value="1"/>
</dbReference>
<dbReference type="PROSITE" id="PS51375">
    <property type="entry name" value="PPR"/>
    <property type="match status" value="4"/>
</dbReference>
<dbReference type="EMBL" id="KZ452026">
    <property type="protein sequence ID" value="PKA50298.1"/>
    <property type="molecule type" value="Genomic_DNA"/>
</dbReference>
<evidence type="ECO:0000313" key="5">
    <source>
        <dbReference type="Proteomes" id="UP000236161"/>
    </source>
</evidence>
<dbReference type="PANTHER" id="PTHR47926:SF437">
    <property type="entry name" value="PENTACOTRIPEPTIDE-REPEAT REGION OF PRORP DOMAIN-CONTAINING PROTEIN"/>
    <property type="match status" value="1"/>
</dbReference>
<evidence type="ECO:0000313" key="4">
    <source>
        <dbReference type="EMBL" id="PKA50298.1"/>
    </source>
</evidence>
<dbReference type="GO" id="GO:0003729">
    <property type="term" value="F:mRNA binding"/>
    <property type="evidence" value="ECO:0007669"/>
    <property type="project" value="UniProtKB-ARBA"/>
</dbReference>
<feature type="repeat" description="PPR" evidence="3">
    <location>
        <begin position="100"/>
        <end position="134"/>
    </location>
</feature>
<keyword evidence="5" id="KW-1185">Reference proteome</keyword>
<sequence>MLLEVGDPTAPLPSGEGLWSPEERLCLSLFRRISSSPPSSCSHHFSSILQIHAFLLRRSLDANLPLLTLLISSLSGVLLAGSAAALRHAVRAFNRRPAQDTLLCNAMIRALVQNGKFSESLELYGHLRRSPPPLGSPIFYPDTYTFPFLLKSCAAFPKSVHRREGSQLHGQITRMGFVSNVFVSTGLVDMLVKSGDIQCATKVFDDMPERSIATWTAIAIGYGRKGETEAAMELFRSMPQKDLTAFNALIDIFVKSGDMDSAQKLFYEMPNRNVVSWTTLLSGYCKHGDMDSAVRLFDEMPEKNLFSWNVMIGGFCRCRQPDKAMEFFRDLQSDSCRFDPDEITLLSIIPAIADLGAMDLARWIHSYARRKELDQSTVVSNALVDMYAKCGEVVEARKVFDSIPIKETVSWNALINGLAVNGRASEALEAFMEMLRSGFSPSEVTMIGVFSACSHGGLVEEGRRWFAEMEKLGVEKTVAHYGCMVDLLGRKGFLEEAESLVKKMSVEPNGIILSSLLFACHCQGDVSRAERVMKMAAEVEPGNVQNYVMMRNLYALAGRWGEVKRMMETMRRFGGKEEAGCSAIEVGRKVWEFVAADGAHPEREKIYGVLRDLQGQVKGEKDEEDEEDFLI</sequence>
<dbReference type="Proteomes" id="UP000236161">
    <property type="component" value="Unassembled WGS sequence"/>
</dbReference>
<dbReference type="Pfam" id="PF13041">
    <property type="entry name" value="PPR_2"/>
    <property type="match status" value="2"/>
</dbReference>
<evidence type="ECO:0000256" key="3">
    <source>
        <dbReference type="PROSITE-ProRule" id="PRU00708"/>
    </source>
</evidence>
<gene>
    <name evidence="4" type="primary">PCMP-E9</name>
    <name evidence="4" type="ORF">AXF42_Ash013387</name>
</gene>